<reference evidence="10 11" key="1">
    <citation type="submission" date="2020-08" db="EMBL/GenBank/DDBJ databases">
        <title>Genomic Encyclopedia of Type Strains, Phase IV (KMG-IV): sequencing the most valuable type-strain genomes for metagenomic binning, comparative biology and taxonomic classification.</title>
        <authorList>
            <person name="Goeker M."/>
        </authorList>
    </citation>
    <scope>NUCLEOTIDE SEQUENCE [LARGE SCALE GENOMIC DNA]</scope>
    <source>
        <strain evidence="10 11">DSM 17976</strain>
    </source>
</reference>
<dbReference type="Pfam" id="PF00474">
    <property type="entry name" value="SSF"/>
    <property type="match status" value="1"/>
</dbReference>
<evidence type="ECO:0000256" key="9">
    <source>
        <dbReference type="SAM" id="Phobius"/>
    </source>
</evidence>
<evidence type="ECO:0000256" key="1">
    <source>
        <dbReference type="ARBA" id="ARBA00004141"/>
    </source>
</evidence>
<keyword evidence="11" id="KW-1185">Reference proteome</keyword>
<feature type="transmembrane region" description="Helical" evidence="9">
    <location>
        <begin position="6"/>
        <end position="25"/>
    </location>
</feature>
<feature type="transmembrane region" description="Helical" evidence="9">
    <location>
        <begin position="436"/>
        <end position="454"/>
    </location>
</feature>
<dbReference type="PROSITE" id="PS00456">
    <property type="entry name" value="NA_SOLUT_SYMP_1"/>
    <property type="match status" value="1"/>
</dbReference>
<dbReference type="Proteomes" id="UP000541352">
    <property type="component" value="Unassembled WGS sequence"/>
</dbReference>
<dbReference type="InterPro" id="IPR018212">
    <property type="entry name" value="Na/solute_symporter_CS"/>
</dbReference>
<dbReference type="PANTHER" id="PTHR48086:SF7">
    <property type="entry name" value="SODIUM-SOLUTE SYMPORTER-RELATED"/>
    <property type="match status" value="1"/>
</dbReference>
<feature type="transmembrane region" description="Helical" evidence="9">
    <location>
        <begin position="354"/>
        <end position="374"/>
    </location>
</feature>
<evidence type="ECO:0000256" key="7">
    <source>
        <dbReference type="ARBA" id="ARBA00023136"/>
    </source>
</evidence>
<feature type="transmembrane region" description="Helical" evidence="9">
    <location>
        <begin position="144"/>
        <end position="164"/>
    </location>
</feature>
<keyword evidence="3" id="KW-0813">Transport</keyword>
<comment type="subcellular location">
    <subcellularLocation>
        <location evidence="1">Membrane</location>
        <topology evidence="1">Multi-pass membrane protein</topology>
    </subcellularLocation>
</comment>
<dbReference type="PROSITE" id="PS50283">
    <property type="entry name" value="NA_SOLUT_SYMP_3"/>
    <property type="match status" value="1"/>
</dbReference>
<dbReference type="InterPro" id="IPR050277">
    <property type="entry name" value="Sodium:Solute_Symporter"/>
</dbReference>
<dbReference type="GO" id="GO:0022857">
    <property type="term" value="F:transmembrane transporter activity"/>
    <property type="evidence" value="ECO:0007669"/>
    <property type="project" value="InterPro"/>
</dbReference>
<feature type="transmembrane region" description="Helical" evidence="9">
    <location>
        <begin position="386"/>
        <end position="404"/>
    </location>
</feature>
<feature type="transmembrane region" description="Helical" evidence="9">
    <location>
        <begin position="37"/>
        <end position="56"/>
    </location>
</feature>
<keyword evidence="5 9" id="KW-0812">Transmembrane</keyword>
<evidence type="ECO:0000256" key="8">
    <source>
        <dbReference type="RuleBase" id="RU362091"/>
    </source>
</evidence>
<sequence length="471" mass="51546">MLIFSIGIYLLINVAVGFWASRRVHSTQDFVLAGRRLPMGLATMVTFATWFGSETMMGAPKEFIEGGFLNVIEEPFGAALCLILVGIFFARTFYRWNIITFCDFFLMRFGRTSEFVSAVMIIPSYFGWIAAQFVAMGIVGQVVFGLPLSTGIWVGAILVMFYTFMGGMWSVSITDFLHNIILIFGLIILAIILFSKTGGIAPVTSQQPADFFRITPKEMSLQSYAEYLAAWITVGLGSIPQQDIFQRVMSSKDADTAVKSSIFAGGLYLTVALLPLFIALAAKTLYPELMNGDTSLIIPNMVLQHAPLWIQILFFGALISALLSTSSGAILAPAAVLGENLVKPYLPNLSDTRLLLVIRLGVVFVTFASIWMAQTRQDIFELVGESSAFSLVSLFVPLTFGLYWKRANAVGCMASMILGFVVWVLCAFVWHTTFPAILYGTAASLLGMLVGSLLTKKRLVDLPDVGMGRAA</sequence>
<keyword evidence="4" id="KW-1003">Cell membrane</keyword>
<dbReference type="AlphaFoldDB" id="A0A7W6END6"/>
<evidence type="ECO:0000256" key="2">
    <source>
        <dbReference type="ARBA" id="ARBA00006434"/>
    </source>
</evidence>
<name>A0A7W6END6_9BACT</name>
<feature type="transmembrane region" description="Helical" evidence="9">
    <location>
        <begin position="411"/>
        <end position="430"/>
    </location>
</feature>
<keyword evidence="6 9" id="KW-1133">Transmembrane helix</keyword>
<organism evidence="10 11">
    <name type="scientific">Runella defluvii</name>
    <dbReference type="NCBI Taxonomy" id="370973"/>
    <lineage>
        <taxon>Bacteria</taxon>
        <taxon>Pseudomonadati</taxon>
        <taxon>Bacteroidota</taxon>
        <taxon>Cytophagia</taxon>
        <taxon>Cytophagales</taxon>
        <taxon>Spirosomataceae</taxon>
        <taxon>Runella</taxon>
    </lineage>
</organism>
<protein>
    <submittedName>
        <fullName evidence="10">SSS family transporter</fullName>
    </submittedName>
</protein>
<dbReference type="GO" id="GO:0005886">
    <property type="term" value="C:plasma membrane"/>
    <property type="evidence" value="ECO:0007669"/>
    <property type="project" value="TreeGrafter"/>
</dbReference>
<dbReference type="InterPro" id="IPR038377">
    <property type="entry name" value="Na/Glc_symporter_sf"/>
</dbReference>
<dbReference type="EMBL" id="JACIBY010000001">
    <property type="protein sequence ID" value="MBB3836236.1"/>
    <property type="molecule type" value="Genomic_DNA"/>
</dbReference>
<proteinExistence type="inferred from homology"/>
<dbReference type="GO" id="GO:0046942">
    <property type="term" value="P:carboxylic acid transport"/>
    <property type="evidence" value="ECO:0007669"/>
    <property type="project" value="UniProtKB-ARBA"/>
</dbReference>
<feature type="transmembrane region" description="Helical" evidence="9">
    <location>
        <begin position="76"/>
        <end position="94"/>
    </location>
</feature>
<dbReference type="RefSeq" id="WP_183971012.1">
    <property type="nucleotide sequence ID" value="NZ_JACIBY010000001.1"/>
</dbReference>
<comment type="similarity">
    <text evidence="2 8">Belongs to the sodium:solute symporter (SSF) (TC 2.A.21) family.</text>
</comment>
<evidence type="ECO:0000256" key="3">
    <source>
        <dbReference type="ARBA" id="ARBA00022448"/>
    </source>
</evidence>
<evidence type="ECO:0000256" key="5">
    <source>
        <dbReference type="ARBA" id="ARBA00022692"/>
    </source>
</evidence>
<dbReference type="InterPro" id="IPR001734">
    <property type="entry name" value="Na/solute_symporter"/>
</dbReference>
<feature type="transmembrane region" description="Helical" evidence="9">
    <location>
        <begin position="115"/>
        <end position="138"/>
    </location>
</feature>
<evidence type="ECO:0000256" key="4">
    <source>
        <dbReference type="ARBA" id="ARBA00022475"/>
    </source>
</evidence>
<dbReference type="PANTHER" id="PTHR48086">
    <property type="entry name" value="SODIUM/PROLINE SYMPORTER-RELATED"/>
    <property type="match status" value="1"/>
</dbReference>
<feature type="transmembrane region" description="Helical" evidence="9">
    <location>
        <begin position="176"/>
        <end position="195"/>
    </location>
</feature>
<keyword evidence="7 9" id="KW-0472">Membrane</keyword>
<evidence type="ECO:0000313" key="11">
    <source>
        <dbReference type="Proteomes" id="UP000541352"/>
    </source>
</evidence>
<gene>
    <name evidence="10" type="ORF">FHS57_000218</name>
</gene>
<feature type="transmembrane region" description="Helical" evidence="9">
    <location>
        <begin position="309"/>
        <end position="342"/>
    </location>
</feature>
<dbReference type="Gene3D" id="1.20.1730.10">
    <property type="entry name" value="Sodium/glucose cotransporter"/>
    <property type="match status" value="1"/>
</dbReference>
<evidence type="ECO:0000256" key="6">
    <source>
        <dbReference type="ARBA" id="ARBA00022989"/>
    </source>
</evidence>
<feature type="transmembrane region" description="Helical" evidence="9">
    <location>
        <begin position="260"/>
        <end position="282"/>
    </location>
</feature>
<evidence type="ECO:0000313" key="10">
    <source>
        <dbReference type="EMBL" id="MBB3836236.1"/>
    </source>
</evidence>
<dbReference type="CDD" id="cd11474">
    <property type="entry name" value="SLC5sbd_CHT"/>
    <property type="match status" value="1"/>
</dbReference>
<comment type="caution">
    <text evidence="10">The sequence shown here is derived from an EMBL/GenBank/DDBJ whole genome shotgun (WGS) entry which is preliminary data.</text>
</comment>
<accession>A0A7W6END6</accession>
<feature type="transmembrane region" description="Helical" evidence="9">
    <location>
        <begin position="221"/>
        <end position="239"/>
    </location>
</feature>